<gene>
    <name evidence="6" type="ORF">BB559_001596</name>
</gene>
<comment type="similarity">
    <text evidence="1">Belongs to the WD repeat EIPR1 family.</text>
</comment>
<dbReference type="GO" id="GO:0016567">
    <property type="term" value="P:protein ubiquitination"/>
    <property type="evidence" value="ECO:0007669"/>
    <property type="project" value="TreeGrafter"/>
</dbReference>
<dbReference type="Pfam" id="PF00400">
    <property type="entry name" value="WD40"/>
    <property type="match status" value="1"/>
</dbReference>
<evidence type="ECO:0000256" key="1">
    <source>
        <dbReference type="ARBA" id="ARBA00005672"/>
    </source>
</evidence>
<dbReference type="PANTHER" id="PTHR14205:SF15">
    <property type="entry name" value="EARP AND GARP COMPLEX-INTERACTING PROTEIN 1"/>
    <property type="match status" value="1"/>
</dbReference>
<dbReference type="InterPro" id="IPR001680">
    <property type="entry name" value="WD40_rpt"/>
</dbReference>
<evidence type="ECO:0000256" key="2">
    <source>
        <dbReference type="ARBA" id="ARBA00022574"/>
    </source>
</evidence>
<dbReference type="SMART" id="SM00320">
    <property type="entry name" value="WD40"/>
    <property type="match status" value="4"/>
</dbReference>
<evidence type="ECO:0000256" key="3">
    <source>
        <dbReference type="ARBA" id="ARBA00022737"/>
    </source>
</evidence>
<feature type="region of interest" description="Disordered" evidence="4">
    <location>
        <begin position="386"/>
        <end position="420"/>
    </location>
</feature>
<comment type="caution">
    <text evidence="6">The sequence shown here is derived from an EMBL/GenBank/DDBJ whole genome shotgun (WGS) entry which is preliminary data.</text>
</comment>
<evidence type="ECO:0000256" key="4">
    <source>
        <dbReference type="SAM" id="MobiDB-lite"/>
    </source>
</evidence>
<organism evidence="6 7">
    <name type="scientific">Furculomyces boomerangus</name>
    <dbReference type="NCBI Taxonomy" id="61424"/>
    <lineage>
        <taxon>Eukaryota</taxon>
        <taxon>Fungi</taxon>
        <taxon>Fungi incertae sedis</taxon>
        <taxon>Zoopagomycota</taxon>
        <taxon>Kickxellomycotina</taxon>
        <taxon>Harpellomycetes</taxon>
        <taxon>Harpellales</taxon>
        <taxon>Harpellaceae</taxon>
        <taxon>Furculomyces</taxon>
    </lineage>
</organism>
<dbReference type="AlphaFoldDB" id="A0A2T9Z1J7"/>
<proteinExistence type="inferred from homology"/>
<sequence length="480" mass="53502">MESQAKVYGVDRQARCITSIANSDEKSEFLIGTIGLDKKNKIHLLQIDDEEGELSSQIFDHEEEIWDIQSAPWDPSLIFTVHSDYVDEKWVRAASAFKLVTVEDNSSDYYSDQTGEVLGGSNFRSSLLPLTKLKTGQDSGLIQKIVFGKHLQDPKRFGILGFNTLSLWDFEGNGTIKKINSVYDPNKTNDGFDQLQQNTQLFDAKFIGNGNVAILGQSNGKVVGVDVRSDNSNKDFSIGVSRWGNIISVDGNPNIEYQIVTGGEDGIVRIFDLRNNISEISSNSVENSEHGNKLLEIGDYTHTHWVCSVEYNHFHDQLVLSSGSDARVNMHSIYSVSSANTFVNYLSQNNNSNDPKTLNVGSQNGKNTGFDDDMDLGYDIAESEFSGFSQNNSPKENGFDTTVNDSWLNPDNNTTDSGSDSNYETFNKNDGLVAHFDDHETSVYRACWSKTNPWLFTSLSLDGRVVVNYVPKSEKYKILL</sequence>
<keyword evidence="3" id="KW-0677">Repeat</keyword>
<dbReference type="InterPro" id="IPR059104">
    <property type="entry name" value="Beta-prop_EIPR1-like"/>
</dbReference>
<keyword evidence="2" id="KW-0853">WD repeat</keyword>
<dbReference type="EMBL" id="MBFT01000080">
    <property type="protein sequence ID" value="PVU98453.1"/>
    <property type="molecule type" value="Genomic_DNA"/>
</dbReference>
<dbReference type="Pfam" id="PF23609">
    <property type="entry name" value="Beta-prop_EIPR1"/>
    <property type="match status" value="1"/>
</dbReference>
<keyword evidence="7" id="KW-1185">Reference proteome</keyword>
<protein>
    <recommendedName>
        <fullName evidence="5">EIPR1-like beta-propeller domain-containing protein</fullName>
    </recommendedName>
</protein>
<name>A0A2T9Z1J7_9FUNG</name>
<evidence type="ECO:0000313" key="7">
    <source>
        <dbReference type="Proteomes" id="UP000245699"/>
    </source>
</evidence>
<reference evidence="6 7" key="1">
    <citation type="journal article" date="2018" name="MBio">
        <title>Comparative Genomics Reveals the Core Gene Toolbox for the Fungus-Insect Symbiosis.</title>
        <authorList>
            <person name="Wang Y."/>
            <person name="Stata M."/>
            <person name="Wang W."/>
            <person name="Stajich J.E."/>
            <person name="White M.M."/>
            <person name="Moncalvo J.M."/>
        </authorList>
    </citation>
    <scope>NUCLEOTIDE SEQUENCE [LARGE SCALE GENOMIC DNA]</scope>
    <source>
        <strain evidence="6 7">AUS-77-4</strain>
    </source>
</reference>
<dbReference type="OrthoDB" id="427795at2759"/>
<dbReference type="InterPro" id="IPR036322">
    <property type="entry name" value="WD40_repeat_dom_sf"/>
</dbReference>
<dbReference type="InterPro" id="IPR015943">
    <property type="entry name" value="WD40/YVTN_repeat-like_dom_sf"/>
</dbReference>
<dbReference type="STRING" id="61424.A0A2T9Z1J7"/>
<accession>A0A2T9Z1J7</accession>
<dbReference type="SUPFAM" id="SSF50978">
    <property type="entry name" value="WD40 repeat-like"/>
    <property type="match status" value="1"/>
</dbReference>
<dbReference type="Proteomes" id="UP000245699">
    <property type="component" value="Unassembled WGS sequence"/>
</dbReference>
<evidence type="ECO:0000259" key="5">
    <source>
        <dbReference type="Pfam" id="PF23609"/>
    </source>
</evidence>
<feature type="domain" description="EIPR1-like beta-propeller" evidence="5">
    <location>
        <begin position="4"/>
        <end position="83"/>
    </location>
</feature>
<dbReference type="Gene3D" id="2.130.10.10">
    <property type="entry name" value="YVTN repeat-like/Quinoprotein amine dehydrogenase"/>
    <property type="match status" value="1"/>
</dbReference>
<evidence type="ECO:0000313" key="6">
    <source>
        <dbReference type="EMBL" id="PVU98453.1"/>
    </source>
</evidence>
<dbReference type="PANTHER" id="PTHR14205">
    <property type="entry name" value="WD-REPEAT PROTEIN"/>
    <property type="match status" value="1"/>
</dbReference>
<dbReference type="InterPro" id="IPR040323">
    <property type="entry name" value="EIPR1"/>
</dbReference>